<protein>
    <recommendedName>
        <fullName evidence="3">Ubiquitin-activating enzyme E1 FCCH domain-containing protein</fullName>
    </recommendedName>
</protein>
<evidence type="ECO:0000313" key="2">
    <source>
        <dbReference type="Proteomes" id="UP000620262"/>
    </source>
</evidence>
<dbReference type="EMBL" id="JADBEC010000001">
    <property type="protein sequence ID" value="MBE1506559.1"/>
    <property type="molecule type" value="Genomic_DNA"/>
</dbReference>
<evidence type="ECO:0008006" key="3">
    <source>
        <dbReference type="Google" id="ProtNLM"/>
    </source>
</evidence>
<keyword evidence="2" id="KW-1185">Reference proteome</keyword>
<dbReference type="RefSeq" id="WP_192730248.1">
    <property type="nucleotide sequence ID" value="NZ_BAAAVL010000018.1"/>
</dbReference>
<comment type="caution">
    <text evidence="1">The sequence shown here is derived from an EMBL/GenBank/DDBJ whole genome shotgun (WGS) entry which is preliminary data.</text>
</comment>
<organism evidence="1 2">
    <name type="scientific">Rhizobium viscosum</name>
    <name type="common">Arthrobacter viscosus</name>
    <dbReference type="NCBI Taxonomy" id="1673"/>
    <lineage>
        <taxon>Bacteria</taxon>
        <taxon>Pseudomonadati</taxon>
        <taxon>Pseudomonadota</taxon>
        <taxon>Alphaproteobacteria</taxon>
        <taxon>Hyphomicrobiales</taxon>
        <taxon>Rhizobiaceae</taxon>
        <taxon>Rhizobium/Agrobacterium group</taxon>
        <taxon>Rhizobium</taxon>
    </lineage>
</organism>
<evidence type="ECO:0000313" key="1">
    <source>
        <dbReference type="EMBL" id="MBE1506559.1"/>
    </source>
</evidence>
<sequence length="699" mass="76271">MADFRAYQPSFTAGELSPALGARVDLTKYQSGLRTALNVFVHPHGGVSNRAGLQFIHEIKDSSKQARLIRFQFNTEQTYILEFGHHYIRIFRDGGLVLSGGAPYEVATAYTADDVQDLVFVQEADVLYLCQVNHPVRKLGRLADNSWTLTTVLFKPLINPPAGTPSVTKPGDTAGKPGYVATTYRYCVSAVADSGEESLPSSAGATVNDLAIQGGINRVTWAAVSGAARYIVYRDDNGIFGYVGGTTGLSFDDENITPDLSDTPQAGRNPFSAAGNYPRCVTFIEQRLAFASTQNDPQAVWLSQSANYENFGVSSPAKASDAVTFRIRARQVNEIRSMISVRGLLLLTSGSEWIVTGGSTSDAISPSAIKLDNQGYRGAAKVQPIVVGNTVLFAQRLGGVVRDFSYEYTQDSYVGKDLTVLARHLFKGREISAWDYAQAPDSVVWVVLDDGALVSLTYMKEQDVWAWTRHESGPGNDAFFEDVTVIEENGEDVPYFIVRRTINGAQKRYIERLHSRAFEDVQDAFFVDCGLTYSGPPATTLNGLGHLEGQSVVALADGNVVRNLTVTGGAVRLQNAASKIHIGLPVTAAIETLDLDVGQVQGLGTVQGRTKSVSEVTFRVENTRGIFTGPEDGERDGGRLVEYKQRRNENWNEAISLYTGDLTITPYWDWSTSGAMWVKQFDPLPMTILSIMPDVTLGR</sequence>
<gene>
    <name evidence="1" type="ORF">H4W29_003740</name>
</gene>
<name>A0ABR9ITP1_RHIVS</name>
<dbReference type="Proteomes" id="UP000620262">
    <property type="component" value="Unassembled WGS sequence"/>
</dbReference>
<proteinExistence type="predicted"/>
<accession>A0ABR9ITP1</accession>
<reference evidence="1 2" key="1">
    <citation type="submission" date="2020-10" db="EMBL/GenBank/DDBJ databases">
        <title>Sequencing the genomes of 1000 actinobacteria strains.</title>
        <authorList>
            <person name="Klenk H.-P."/>
        </authorList>
    </citation>
    <scope>NUCLEOTIDE SEQUENCE [LARGE SCALE GENOMIC DNA]</scope>
    <source>
        <strain evidence="1 2">DSM 7307</strain>
    </source>
</reference>